<keyword evidence="8" id="KW-0862">Zinc</keyword>
<evidence type="ECO:0000256" key="2">
    <source>
        <dbReference type="ARBA" id="ARBA00012118"/>
    </source>
</evidence>
<dbReference type="SUPFAM" id="SSF57716">
    <property type="entry name" value="Glucocorticoid receptor-like (DNA-binding domain)"/>
    <property type="match status" value="1"/>
</dbReference>
<sequence length="206" mass="23705">MAKLYFRYSSMDAGKTLDLLKVAYNYEDRGRHPLVLTSAIDKRAGLNKVKSRIGINQDAYSLTHKDDIYKFVKEYNFKTKIDCILIDEIHFFTVKQVWQLSEIVDDLEIPVICYGLRTNYLGQPFDTAALLLSIADTLEEVKTICHCGKKASFNMIVQNGKAIKEGNPIIIDDDSLKEIDTKYFSVCRKHWKEGVYEENSLRCRSS</sequence>
<evidence type="ECO:0000256" key="1">
    <source>
        <dbReference type="ARBA" id="ARBA00007587"/>
    </source>
</evidence>
<dbReference type="Proteomes" id="UP000502004">
    <property type="component" value="Chromosome"/>
</dbReference>
<dbReference type="PANTHER" id="PTHR11441">
    <property type="entry name" value="THYMIDINE KINASE"/>
    <property type="match status" value="1"/>
</dbReference>
<dbReference type="NCBIfam" id="NF003300">
    <property type="entry name" value="PRK04296.1-5"/>
    <property type="match status" value="1"/>
</dbReference>
<evidence type="ECO:0000256" key="5">
    <source>
        <dbReference type="ARBA" id="ARBA00022741"/>
    </source>
</evidence>
<dbReference type="EMBL" id="CP038241">
    <property type="protein sequence ID" value="QIV96148.1"/>
    <property type="molecule type" value="Genomic_DNA"/>
</dbReference>
<reference evidence="13 14" key="1">
    <citation type="submission" date="2019-03" db="EMBL/GenBank/DDBJ databases">
        <title>Complete Genome Sequence of Allofrancisella inopinata Strain SYSU YG23 Isolated from Water-Cooling Systems in China.</title>
        <authorList>
            <person name="Ohrman C."/>
            <person name="Uneklint I."/>
            <person name="Sjodin A."/>
        </authorList>
    </citation>
    <scope>NUCLEOTIDE SEQUENCE [LARGE SCALE GENOMIC DNA]</scope>
    <source>
        <strain evidence="13 14">SYSU YG23</strain>
    </source>
</reference>
<keyword evidence="14" id="KW-1185">Reference proteome</keyword>
<dbReference type="RefSeq" id="WP_133941667.1">
    <property type="nucleotide sequence ID" value="NZ_CP038241.1"/>
</dbReference>
<accession>A0AAE6YHU1</accession>
<keyword evidence="6 8" id="KW-0418">Kinase</keyword>
<keyword evidence="8" id="KW-0479">Metal-binding</keyword>
<feature type="binding site" evidence="8">
    <location>
        <begin position="87"/>
        <end position="90"/>
    </location>
    <ligand>
        <name>ATP</name>
        <dbReference type="ChEBI" id="CHEBI:30616"/>
    </ligand>
</feature>
<keyword evidence="3 8" id="KW-0237">DNA synthesis</keyword>
<keyword evidence="7 8" id="KW-0067">ATP-binding</keyword>
<dbReference type="PANTHER" id="PTHR11441:SF0">
    <property type="entry name" value="THYMIDINE KINASE, CYTOSOLIC"/>
    <property type="match status" value="1"/>
</dbReference>
<dbReference type="AlphaFoldDB" id="A0AAE6YHU1"/>
<keyword evidence="8" id="KW-0963">Cytoplasm</keyword>
<evidence type="ECO:0000256" key="6">
    <source>
        <dbReference type="ARBA" id="ARBA00022777"/>
    </source>
</evidence>
<comment type="similarity">
    <text evidence="1 8 12">Belongs to the thymidine kinase family.</text>
</comment>
<evidence type="ECO:0000256" key="12">
    <source>
        <dbReference type="RuleBase" id="RU004165"/>
    </source>
</evidence>
<gene>
    <name evidence="8" type="primary">tdk</name>
    <name evidence="13" type="ORF">E4K63_04610</name>
</gene>
<evidence type="ECO:0000256" key="4">
    <source>
        <dbReference type="ARBA" id="ARBA00022679"/>
    </source>
</evidence>
<dbReference type="HAMAP" id="MF_00124">
    <property type="entry name" value="Thymidine_kinase"/>
    <property type="match status" value="1"/>
</dbReference>
<feature type="active site" description="Proton acceptor" evidence="8 9">
    <location>
        <position position="88"/>
    </location>
</feature>
<comment type="catalytic activity">
    <reaction evidence="8 11">
        <text>thymidine + ATP = dTMP + ADP + H(+)</text>
        <dbReference type="Rhea" id="RHEA:19129"/>
        <dbReference type="ChEBI" id="CHEBI:15378"/>
        <dbReference type="ChEBI" id="CHEBI:17748"/>
        <dbReference type="ChEBI" id="CHEBI:30616"/>
        <dbReference type="ChEBI" id="CHEBI:63528"/>
        <dbReference type="ChEBI" id="CHEBI:456216"/>
        <dbReference type="EC" id="2.7.1.21"/>
    </reaction>
</comment>
<dbReference type="GO" id="GO:0005829">
    <property type="term" value="C:cytosol"/>
    <property type="evidence" value="ECO:0007669"/>
    <property type="project" value="TreeGrafter"/>
</dbReference>
<evidence type="ECO:0000256" key="3">
    <source>
        <dbReference type="ARBA" id="ARBA00022634"/>
    </source>
</evidence>
<dbReference type="Pfam" id="PF00265">
    <property type="entry name" value="TK"/>
    <property type="match status" value="1"/>
</dbReference>
<evidence type="ECO:0000256" key="7">
    <source>
        <dbReference type="ARBA" id="ARBA00022840"/>
    </source>
</evidence>
<evidence type="ECO:0000313" key="14">
    <source>
        <dbReference type="Proteomes" id="UP000502004"/>
    </source>
</evidence>
<feature type="binding site" evidence="8">
    <location>
        <position position="187"/>
    </location>
    <ligand>
        <name>Zn(2+)</name>
        <dbReference type="ChEBI" id="CHEBI:29105"/>
    </ligand>
</feature>
<keyword evidence="5 8" id="KW-0547">Nucleotide-binding</keyword>
<dbReference type="GO" id="GO:0071897">
    <property type="term" value="P:DNA biosynthetic process"/>
    <property type="evidence" value="ECO:0007669"/>
    <property type="project" value="UniProtKB-KW"/>
</dbReference>
<dbReference type="EC" id="2.7.1.21" evidence="2 8"/>
<dbReference type="GO" id="GO:0046104">
    <property type="term" value="P:thymidine metabolic process"/>
    <property type="evidence" value="ECO:0007669"/>
    <property type="project" value="TreeGrafter"/>
</dbReference>
<evidence type="ECO:0000256" key="11">
    <source>
        <dbReference type="RuleBase" id="RU000544"/>
    </source>
</evidence>
<dbReference type="KEGG" id="aii:E4K63_04610"/>
<dbReference type="GO" id="GO:0008270">
    <property type="term" value="F:zinc ion binding"/>
    <property type="evidence" value="ECO:0007669"/>
    <property type="project" value="UniProtKB-UniRule"/>
</dbReference>
<keyword evidence="4 8" id="KW-0808">Transferase</keyword>
<comment type="subcellular location">
    <subcellularLocation>
        <location evidence="8">Cytoplasm</location>
    </subcellularLocation>
</comment>
<name>A0AAE6YHU1_9GAMM</name>
<dbReference type="SUPFAM" id="SSF52540">
    <property type="entry name" value="P-loop containing nucleoside triphosphate hydrolases"/>
    <property type="match status" value="1"/>
</dbReference>
<evidence type="ECO:0000256" key="9">
    <source>
        <dbReference type="PIRSR" id="PIRSR035805-1"/>
    </source>
</evidence>
<dbReference type="InterPro" id="IPR027417">
    <property type="entry name" value="P-loop_NTPase"/>
</dbReference>
<comment type="subunit">
    <text evidence="8">Homotetramer.</text>
</comment>
<evidence type="ECO:0000256" key="8">
    <source>
        <dbReference type="HAMAP-Rule" id="MF_00124"/>
    </source>
</evidence>
<dbReference type="GO" id="GO:0005524">
    <property type="term" value="F:ATP binding"/>
    <property type="evidence" value="ECO:0007669"/>
    <property type="project" value="UniProtKB-UniRule"/>
</dbReference>
<feature type="binding site" evidence="8">
    <location>
        <position position="190"/>
    </location>
    <ligand>
        <name>Zn(2+)</name>
        <dbReference type="ChEBI" id="CHEBI:29105"/>
    </ligand>
</feature>
<feature type="binding site" evidence="8">
    <location>
        <position position="145"/>
    </location>
    <ligand>
        <name>Zn(2+)</name>
        <dbReference type="ChEBI" id="CHEBI:29105"/>
    </ligand>
</feature>
<organism evidence="13 14">
    <name type="scientific">Allofrancisella inopinata</name>
    <dbReference type="NCBI Taxonomy" id="1085647"/>
    <lineage>
        <taxon>Bacteria</taxon>
        <taxon>Pseudomonadati</taxon>
        <taxon>Pseudomonadota</taxon>
        <taxon>Gammaproteobacteria</taxon>
        <taxon>Thiotrichales</taxon>
        <taxon>Francisellaceae</taxon>
        <taxon>Allofrancisella</taxon>
    </lineage>
</organism>
<protein>
    <recommendedName>
        <fullName evidence="2 8">Thymidine kinase</fullName>
        <ecNumber evidence="2 8">2.7.1.21</ecNumber>
    </recommendedName>
</protein>
<dbReference type="Gene3D" id="3.40.50.300">
    <property type="entry name" value="P-loop containing nucleotide triphosphate hydrolases"/>
    <property type="match status" value="1"/>
</dbReference>
<feature type="binding site" evidence="8">
    <location>
        <position position="147"/>
    </location>
    <ligand>
        <name>Zn(2+)</name>
        <dbReference type="ChEBI" id="CHEBI:29105"/>
    </ligand>
</feature>
<proteinExistence type="inferred from homology"/>
<dbReference type="PIRSF" id="PIRSF035805">
    <property type="entry name" value="TK_cell"/>
    <property type="match status" value="1"/>
</dbReference>
<evidence type="ECO:0000313" key="13">
    <source>
        <dbReference type="EMBL" id="QIV96148.1"/>
    </source>
</evidence>
<dbReference type="GO" id="GO:0004797">
    <property type="term" value="F:thymidine kinase activity"/>
    <property type="evidence" value="ECO:0007669"/>
    <property type="project" value="UniProtKB-UniRule"/>
</dbReference>
<feature type="binding site" evidence="10">
    <location>
        <position position="183"/>
    </location>
    <ligand>
        <name>substrate</name>
    </ligand>
</feature>
<feature type="binding site" evidence="8">
    <location>
        <begin position="9"/>
        <end position="16"/>
    </location>
    <ligand>
        <name>ATP</name>
        <dbReference type="ChEBI" id="CHEBI:30616"/>
    </ligand>
</feature>
<dbReference type="InterPro" id="IPR001267">
    <property type="entry name" value="Thymidine_kinase"/>
</dbReference>
<evidence type="ECO:0000256" key="10">
    <source>
        <dbReference type="PIRSR" id="PIRSR035805-2"/>
    </source>
</evidence>